<accession>G0UM58</accession>
<evidence type="ECO:0000313" key="1">
    <source>
        <dbReference type="EMBL" id="CCC90721.1"/>
    </source>
</evidence>
<organism evidence="1">
    <name type="scientific">Trypanosoma congolense (strain IL3000)</name>
    <dbReference type="NCBI Taxonomy" id="1068625"/>
    <lineage>
        <taxon>Eukaryota</taxon>
        <taxon>Discoba</taxon>
        <taxon>Euglenozoa</taxon>
        <taxon>Kinetoplastea</taxon>
        <taxon>Metakinetoplastina</taxon>
        <taxon>Trypanosomatida</taxon>
        <taxon>Trypanosomatidae</taxon>
        <taxon>Trypanosoma</taxon>
        <taxon>Nannomonas</taxon>
    </lineage>
</organism>
<name>G0UM58_TRYCI</name>
<gene>
    <name evidence="1" type="ORF">TCIL3000_5_4790</name>
</gene>
<proteinExistence type="predicted"/>
<sequence length="134" mass="15518">MCVCVGEEEGGRDEARRRHLLLCPFPWLPAAGGWPGRRAVAQQVFAFAQCRRGKAEVFCVMPGLISFVMYNLKIDRFIHIFLNIHPLLHSQCDGRQTAFSFLSFRWFYVLNVDLTRIFFFAHSLLHYLGILENP</sequence>
<dbReference type="EMBL" id="HE575318">
    <property type="protein sequence ID" value="CCC90721.1"/>
    <property type="molecule type" value="Genomic_DNA"/>
</dbReference>
<dbReference type="AlphaFoldDB" id="G0UM58"/>
<protein>
    <submittedName>
        <fullName evidence="1">Uncharacterized protein</fullName>
    </submittedName>
</protein>
<reference evidence="1" key="1">
    <citation type="journal article" date="2012" name="Proc. Natl. Acad. Sci. U.S.A.">
        <title>Antigenic diversity is generated by distinct evolutionary mechanisms in African trypanosome species.</title>
        <authorList>
            <person name="Jackson A.P."/>
            <person name="Berry A."/>
            <person name="Aslett M."/>
            <person name="Allison H.C."/>
            <person name="Burton P."/>
            <person name="Vavrova-Anderson J."/>
            <person name="Brown R."/>
            <person name="Browne H."/>
            <person name="Corton N."/>
            <person name="Hauser H."/>
            <person name="Gamble J."/>
            <person name="Gilderthorp R."/>
            <person name="Marcello L."/>
            <person name="McQuillan J."/>
            <person name="Otto T.D."/>
            <person name="Quail M.A."/>
            <person name="Sanders M.J."/>
            <person name="van Tonder A."/>
            <person name="Ginger M.L."/>
            <person name="Field M.C."/>
            <person name="Barry J.D."/>
            <person name="Hertz-Fowler C."/>
            <person name="Berriman M."/>
        </authorList>
    </citation>
    <scope>NUCLEOTIDE SEQUENCE</scope>
    <source>
        <strain evidence="1">IL3000</strain>
    </source>
</reference>